<dbReference type="RefSeq" id="WP_375354218.1">
    <property type="nucleotide sequence ID" value="NZ_JBHHMI010000004.1"/>
</dbReference>
<evidence type="ECO:0000256" key="2">
    <source>
        <dbReference type="SAM" id="Phobius"/>
    </source>
</evidence>
<comment type="caution">
    <text evidence="4">The sequence shown here is derived from an EMBL/GenBank/DDBJ whole genome shotgun (WGS) entry which is preliminary data.</text>
</comment>
<evidence type="ECO:0000313" key="5">
    <source>
        <dbReference type="Proteomes" id="UP001580346"/>
    </source>
</evidence>
<proteinExistence type="predicted"/>
<evidence type="ECO:0000256" key="1">
    <source>
        <dbReference type="SAM" id="Coils"/>
    </source>
</evidence>
<evidence type="ECO:0000313" key="4">
    <source>
        <dbReference type="EMBL" id="MFB5266486.1"/>
    </source>
</evidence>
<feature type="domain" description="DUF3600" evidence="3">
    <location>
        <begin position="66"/>
        <end position="163"/>
    </location>
</feature>
<dbReference type="EMBL" id="JBHHMI010000004">
    <property type="protein sequence ID" value="MFB5266486.1"/>
    <property type="molecule type" value="Genomic_DNA"/>
</dbReference>
<protein>
    <submittedName>
        <fullName evidence="4">DUF3600 domain-containing protein</fullName>
    </submittedName>
</protein>
<feature type="coiled-coil region" evidence="1">
    <location>
        <begin position="82"/>
        <end position="109"/>
    </location>
</feature>
<dbReference type="InterPro" id="IPR038267">
    <property type="entry name" value="ECF_sigma_eff"/>
</dbReference>
<dbReference type="InterPro" id="IPR022019">
    <property type="entry name" value="DUF3600"/>
</dbReference>
<keyword evidence="5" id="KW-1185">Reference proteome</keyword>
<keyword evidence="1" id="KW-0175">Coiled coil</keyword>
<name>A0ABV5ATJ5_9BACL</name>
<accession>A0ABV5ATJ5</accession>
<keyword evidence="2" id="KW-1133">Transmembrane helix</keyword>
<dbReference type="Proteomes" id="UP001580346">
    <property type="component" value="Unassembled WGS sequence"/>
</dbReference>
<dbReference type="Gene3D" id="1.10.3950.10">
    <property type="entry name" value="putative ecf-type sigma factor negative effector from bacillus cereus"/>
    <property type="match status" value="1"/>
</dbReference>
<organism evidence="4 5">
    <name type="scientific">Paenibacillus enshidis</name>
    <dbReference type="NCBI Taxonomy" id="1458439"/>
    <lineage>
        <taxon>Bacteria</taxon>
        <taxon>Bacillati</taxon>
        <taxon>Bacillota</taxon>
        <taxon>Bacilli</taxon>
        <taxon>Bacillales</taxon>
        <taxon>Paenibacillaceae</taxon>
        <taxon>Paenibacillus</taxon>
    </lineage>
</organism>
<sequence>MDLNQKLKKAFIEESEDLNASPQLKRKVLNNIYKQTAGSQMKKKIVMSSILAAALLIPAGVFAGYSYLVDGIYGSKEALVKAGGTEQQYEKLETKLERAKQVLNEREFTEFMSLNKQLADYNLRIADAQGTVHPERLTKEEQQNYDQLLKKLEPYFEKLNGTKEVGISAEAGDLIMD</sequence>
<keyword evidence="2" id="KW-0472">Membrane</keyword>
<keyword evidence="2" id="KW-0812">Transmembrane</keyword>
<feature type="transmembrane region" description="Helical" evidence="2">
    <location>
        <begin position="45"/>
        <end position="68"/>
    </location>
</feature>
<reference evidence="4 5" key="1">
    <citation type="submission" date="2024-09" db="EMBL/GenBank/DDBJ databases">
        <title>Paenibacillus zeirhizospherea sp. nov., isolated from surface of the maize (Zea mays) roots in a horticulture field, Hungary.</title>
        <authorList>
            <person name="Marton D."/>
            <person name="Farkas M."/>
            <person name="Bedics A."/>
            <person name="Toth E."/>
            <person name="Tancsics A."/>
            <person name="Boka K."/>
            <person name="Maroti G."/>
            <person name="Kriszt B."/>
            <person name="Cserhati M."/>
        </authorList>
    </citation>
    <scope>NUCLEOTIDE SEQUENCE [LARGE SCALE GENOMIC DNA]</scope>
    <source>
        <strain evidence="4 5">KCTC 33519</strain>
    </source>
</reference>
<dbReference type="Pfam" id="PF12207">
    <property type="entry name" value="DUF3600"/>
    <property type="match status" value="1"/>
</dbReference>
<gene>
    <name evidence="4" type="ORF">ACE41H_06780</name>
</gene>
<evidence type="ECO:0000259" key="3">
    <source>
        <dbReference type="Pfam" id="PF12207"/>
    </source>
</evidence>